<dbReference type="AlphaFoldDB" id="A0A6N7L185"/>
<name>A0A6N7L185_9ACTN</name>
<reference evidence="1 2" key="1">
    <citation type="submission" date="2019-09" db="EMBL/GenBank/DDBJ databases">
        <title>Genome Sequences of Streptomyces kaniharaensis ATCC 21070.</title>
        <authorList>
            <person name="Zhu W."/>
            <person name="De Crecy-Lagard V."/>
            <person name="Richards N.G."/>
        </authorList>
    </citation>
    <scope>NUCLEOTIDE SEQUENCE [LARGE SCALE GENOMIC DNA]</scope>
    <source>
        <strain evidence="1 2">SF-557</strain>
    </source>
</reference>
<protein>
    <submittedName>
        <fullName evidence="1">Uncharacterized protein</fullName>
    </submittedName>
</protein>
<dbReference type="EMBL" id="WBOF01000002">
    <property type="protein sequence ID" value="MQS15934.1"/>
    <property type="molecule type" value="Genomic_DNA"/>
</dbReference>
<sequence>MATVSPGLLSGPQAEVVASTLSASTGTPSAARAPRRLLLRVVDGMIFLIPRCDVPLARLVRSLANHQV</sequence>
<gene>
    <name evidence="1" type="ORF">F7Q99_27685</name>
</gene>
<dbReference type="Proteomes" id="UP000450000">
    <property type="component" value="Unassembled WGS sequence"/>
</dbReference>
<organism evidence="1 2">
    <name type="scientific">Streptomyces kaniharaensis</name>
    <dbReference type="NCBI Taxonomy" id="212423"/>
    <lineage>
        <taxon>Bacteria</taxon>
        <taxon>Bacillati</taxon>
        <taxon>Actinomycetota</taxon>
        <taxon>Actinomycetes</taxon>
        <taxon>Kitasatosporales</taxon>
        <taxon>Streptomycetaceae</taxon>
        <taxon>Streptomyces</taxon>
    </lineage>
</organism>
<proteinExistence type="predicted"/>
<dbReference type="RefSeq" id="WP_153466698.1">
    <property type="nucleotide sequence ID" value="NZ_WBOF01000002.1"/>
</dbReference>
<comment type="caution">
    <text evidence="1">The sequence shown here is derived from an EMBL/GenBank/DDBJ whole genome shotgun (WGS) entry which is preliminary data.</text>
</comment>
<keyword evidence="2" id="KW-1185">Reference proteome</keyword>
<evidence type="ECO:0000313" key="1">
    <source>
        <dbReference type="EMBL" id="MQS15934.1"/>
    </source>
</evidence>
<accession>A0A6N7L185</accession>
<evidence type="ECO:0000313" key="2">
    <source>
        <dbReference type="Proteomes" id="UP000450000"/>
    </source>
</evidence>